<feature type="domain" description="S-layer protein C-terminal" evidence="1">
    <location>
        <begin position="32"/>
        <end position="64"/>
    </location>
</feature>
<name>A0A0R1U7R2_9LACO</name>
<evidence type="ECO:0000313" key="3">
    <source>
        <dbReference type="Proteomes" id="UP000051036"/>
    </source>
</evidence>
<protein>
    <submittedName>
        <fullName evidence="2">Surface layer protein</fullName>
    </submittedName>
</protein>
<evidence type="ECO:0000259" key="1">
    <source>
        <dbReference type="Pfam" id="PF03217"/>
    </source>
</evidence>
<dbReference type="InterPro" id="IPR024968">
    <property type="entry name" value="SlpA_C_lactobacillus"/>
</dbReference>
<comment type="caution">
    <text evidence="2">The sequence shown here is derived from an EMBL/GenBank/DDBJ whole genome shotgun (WGS) entry which is preliminary data.</text>
</comment>
<reference evidence="2 3" key="1">
    <citation type="journal article" date="2015" name="Genome Announc.">
        <title>Expanding the biotechnology potential of lactobacilli through comparative genomics of 213 strains and associated genera.</title>
        <authorList>
            <person name="Sun Z."/>
            <person name="Harris H.M."/>
            <person name="McCann A."/>
            <person name="Guo C."/>
            <person name="Argimon S."/>
            <person name="Zhang W."/>
            <person name="Yang X."/>
            <person name="Jeffery I.B."/>
            <person name="Cooney J.C."/>
            <person name="Kagawa T.F."/>
            <person name="Liu W."/>
            <person name="Song Y."/>
            <person name="Salvetti E."/>
            <person name="Wrobel A."/>
            <person name="Rasinkangas P."/>
            <person name="Parkhill J."/>
            <person name="Rea M.C."/>
            <person name="O'Sullivan O."/>
            <person name="Ritari J."/>
            <person name="Douillard F.P."/>
            <person name="Paul Ross R."/>
            <person name="Yang R."/>
            <person name="Briner A.E."/>
            <person name="Felis G.E."/>
            <person name="de Vos W.M."/>
            <person name="Barrangou R."/>
            <person name="Klaenhammer T.R."/>
            <person name="Caufield P.W."/>
            <person name="Cui Y."/>
            <person name="Zhang H."/>
            <person name="O'Toole P.W."/>
        </authorList>
    </citation>
    <scope>NUCLEOTIDE SEQUENCE [LARGE SCALE GENOMIC DNA]</scope>
    <source>
        <strain evidence="2 3">DSM 16043</strain>
    </source>
</reference>
<organism evidence="2 3">
    <name type="scientific">Lactobacillus kalixensis DSM 16043</name>
    <dbReference type="NCBI Taxonomy" id="1423763"/>
    <lineage>
        <taxon>Bacteria</taxon>
        <taxon>Bacillati</taxon>
        <taxon>Bacillota</taxon>
        <taxon>Bacilli</taxon>
        <taxon>Lactobacillales</taxon>
        <taxon>Lactobacillaceae</taxon>
        <taxon>Lactobacillus</taxon>
    </lineage>
</organism>
<evidence type="ECO:0000313" key="2">
    <source>
        <dbReference type="EMBL" id="KRL89070.1"/>
    </source>
</evidence>
<proteinExistence type="predicted"/>
<dbReference type="PATRIC" id="fig|1423763.3.peg.1155"/>
<dbReference type="EMBL" id="AZFM01000031">
    <property type="protein sequence ID" value="KRL89070.1"/>
    <property type="molecule type" value="Genomic_DNA"/>
</dbReference>
<keyword evidence="3" id="KW-1185">Reference proteome</keyword>
<dbReference type="AlphaFoldDB" id="A0A0R1U7R2"/>
<dbReference type="Proteomes" id="UP000051036">
    <property type="component" value="Unassembled WGS sequence"/>
</dbReference>
<dbReference type="Pfam" id="PF03217">
    <property type="entry name" value="SlpA"/>
    <property type="match status" value="1"/>
</dbReference>
<gene>
    <name evidence="2" type="ORF">FC46_GL001139</name>
</gene>
<sequence>MTFVSNLTPEKVNAATTTSAKLINNNNRTIPTFDKNGKELKSTLKAGSTVNYYGNPLILNGKTYRNAYAVQAKQINKKTYTSLGDGGYILASATNGMNSKFQYRVVKNTTIVDSNGKKLKTYRGKSANIKATFKSPVLLSFGGNTAYNLPESYLKIGTNKYIRTSYATRLNGKYVIALGKDTYAYNNRGQKIQKLTNHSVLTTDSKLQKANKNSKYFYYTSPNYKNNQTSTFKFTKIKGNDYFKVGTNRYVPASSVISANGMILYTRQPITVKLLTDRTVYNSNYDELKETCKAGTTVKLDQAAIDNSLSDPQLYFRIQGTKHYIYWGDYGEYPERVASYDPDYNEHSSFMFSQFMIPTRHTAPHPASD</sequence>
<accession>A0A0R1U7R2</accession>